<evidence type="ECO:0000313" key="2">
    <source>
        <dbReference type="EMBL" id="KAK5703956.1"/>
    </source>
</evidence>
<gene>
    <name evidence="2" type="ORF">LTR97_002969</name>
</gene>
<reference evidence="2" key="1">
    <citation type="submission" date="2023-08" db="EMBL/GenBank/DDBJ databases">
        <title>Black Yeasts Isolated from many extreme environments.</title>
        <authorList>
            <person name="Coleine C."/>
            <person name="Stajich J.E."/>
            <person name="Selbmann L."/>
        </authorList>
    </citation>
    <scope>NUCLEOTIDE SEQUENCE</scope>
    <source>
        <strain evidence="2">CCFEE 5810</strain>
    </source>
</reference>
<protein>
    <submittedName>
        <fullName evidence="2">Uncharacterized protein</fullName>
    </submittedName>
</protein>
<feature type="chain" id="PRO_5042888660" evidence="1">
    <location>
        <begin position="21"/>
        <end position="374"/>
    </location>
</feature>
<sequence length="374" mass="41242">MTLRLTISAFSLAVFGRARCVDEAMAKASLACSKAVSQMRQDLTHLTEELADELILATMLMAKYDVCDCTASTKRVIMLIYLLNVVHSMNTNETSPFWADVRHHRGTAALLEFKQRGGSGEGLILRRSVRGPIVSDHHLRACLFRGERAPASICNGSWYGTTTPAASLDLLMIRVTNVRANMFEMTNKELLASANEEQYRKVVTETGELDLALDRWLCCIGGNGLSIDLSRTKLDAPICTVDHAVLWTQYCAARMLLIDSRRRLPETKYIDPGCESRAIGLCTSVQHLTGQLARQMQCAIAYLVTAIVDTTGKRKTYTNQIAPKAAMVIAWPVAIALSIDTVAQSQKQWFQNMASTAAEVLGLNVMLPTDTGHR</sequence>
<name>A0AAN7W979_9PEZI</name>
<feature type="signal peptide" evidence="1">
    <location>
        <begin position="1"/>
        <end position="20"/>
    </location>
</feature>
<dbReference type="Proteomes" id="UP001310594">
    <property type="component" value="Unassembled WGS sequence"/>
</dbReference>
<evidence type="ECO:0000256" key="1">
    <source>
        <dbReference type="SAM" id="SignalP"/>
    </source>
</evidence>
<organism evidence="2 3">
    <name type="scientific">Elasticomyces elasticus</name>
    <dbReference type="NCBI Taxonomy" id="574655"/>
    <lineage>
        <taxon>Eukaryota</taxon>
        <taxon>Fungi</taxon>
        <taxon>Dikarya</taxon>
        <taxon>Ascomycota</taxon>
        <taxon>Pezizomycotina</taxon>
        <taxon>Dothideomycetes</taxon>
        <taxon>Dothideomycetidae</taxon>
        <taxon>Mycosphaerellales</taxon>
        <taxon>Teratosphaeriaceae</taxon>
        <taxon>Elasticomyces</taxon>
    </lineage>
</organism>
<comment type="caution">
    <text evidence="2">The sequence shown here is derived from an EMBL/GenBank/DDBJ whole genome shotgun (WGS) entry which is preliminary data.</text>
</comment>
<evidence type="ECO:0000313" key="3">
    <source>
        <dbReference type="Proteomes" id="UP001310594"/>
    </source>
</evidence>
<dbReference type="EMBL" id="JAVRQU010000004">
    <property type="protein sequence ID" value="KAK5703956.1"/>
    <property type="molecule type" value="Genomic_DNA"/>
</dbReference>
<dbReference type="AlphaFoldDB" id="A0AAN7W979"/>
<accession>A0AAN7W979</accession>
<proteinExistence type="predicted"/>
<keyword evidence="1" id="KW-0732">Signal</keyword>